<evidence type="ECO:0000256" key="5">
    <source>
        <dbReference type="ARBA" id="ARBA00022960"/>
    </source>
</evidence>
<dbReference type="GO" id="GO:0071555">
    <property type="term" value="P:cell wall organization"/>
    <property type="evidence" value="ECO:0007669"/>
    <property type="project" value="UniProtKB-KW"/>
</dbReference>
<evidence type="ECO:0000256" key="8">
    <source>
        <dbReference type="ARBA" id="ARBA00023306"/>
    </source>
</evidence>
<feature type="active site" description="Nucleophile" evidence="10">
    <location>
        <position position="260"/>
    </location>
</feature>
<comment type="catalytic activity">
    <reaction evidence="1 10">
        <text>Hydrolysis of terminal non-reducing N-acetyl-D-hexosamine residues in N-acetyl-beta-D-hexosaminides.</text>
        <dbReference type="EC" id="3.2.1.52"/>
    </reaction>
</comment>
<keyword evidence="2 10" id="KW-0963">Cytoplasm</keyword>
<dbReference type="InterPro" id="IPR001764">
    <property type="entry name" value="Glyco_hydro_3_N"/>
</dbReference>
<comment type="function">
    <text evidence="10">Plays a role in peptidoglycan recycling by cleaving the terminal beta-1,4-linked N-acetylglucosamine (GlcNAc) from peptide-linked peptidoglycan fragments, giving rise to free GlcNAc, anhydro-N-acetylmuramic acid and anhydro-N-acetylmuramic acid-linked peptides.</text>
</comment>
<dbReference type="GO" id="GO:0009254">
    <property type="term" value="P:peptidoglycan turnover"/>
    <property type="evidence" value="ECO:0007669"/>
    <property type="project" value="UniProtKB-UniRule"/>
</dbReference>
<dbReference type="Proteomes" id="UP000529637">
    <property type="component" value="Unassembled WGS sequence"/>
</dbReference>
<accession>A0A7Y6NPH0</accession>
<dbReference type="SUPFAM" id="SSF51445">
    <property type="entry name" value="(Trans)glycosidases"/>
    <property type="match status" value="1"/>
</dbReference>
<dbReference type="EMBL" id="JABWMJ010000006">
    <property type="protein sequence ID" value="NUZ06957.1"/>
    <property type="molecule type" value="Genomic_DNA"/>
</dbReference>
<dbReference type="GO" id="GO:0005975">
    <property type="term" value="P:carbohydrate metabolic process"/>
    <property type="evidence" value="ECO:0007669"/>
    <property type="project" value="InterPro"/>
</dbReference>
<dbReference type="NCBIfam" id="NF003740">
    <property type="entry name" value="PRK05337.1"/>
    <property type="match status" value="1"/>
</dbReference>
<evidence type="ECO:0000256" key="7">
    <source>
        <dbReference type="ARBA" id="ARBA00023295"/>
    </source>
</evidence>
<comment type="pathway">
    <text evidence="10">Cell wall biogenesis; peptidoglycan recycling.</text>
</comment>
<evidence type="ECO:0000256" key="4">
    <source>
        <dbReference type="ARBA" id="ARBA00022801"/>
    </source>
</evidence>
<sequence>MTDHAPIVLDVAGLALTRDDRRRLKHPLCGGVILFGRNWESRHQLVELTREIKSVRADLLIAVDHEGGRVQRFRTDGFTHLPPMRVLGEQWMNDGRAGARSGAMRATEAATAAGYVLGAELRSCGVDLSFTPVLDLDHGPSAVIGDRAFHRDPRVVTVLAKSLMHGLLLAGMANCGKHFPGHGFVAADSHVDVPVDRRPLRAILADDAKPYEWLGSSLSSVMPAHVIYRRVDSRPAGFSARWLKDILRLQLGFDGAIFSDDLSMAGARQIDGAELSYADAAAVALSAGCDLVLLCNQSVGNGDALDALLDELAAAQLNGLWHADPDSERRRRELLPKVAPLPWDELMHDPMYQRALERLP</sequence>
<dbReference type="GO" id="GO:0009252">
    <property type="term" value="P:peptidoglycan biosynthetic process"/>
    <property type="evidence" value="ECO:0007669"/>
    <property type="project" value="UniProtKB-KW"/>
</dbReference>
<keyword evidence="6 10" id="KW-0573">Peptidoglycan synthesis</keyword>
<dbReference type="EC" id="3.2.1.52" evidence="10"/>
<evidence type="ECO:0000256" key="2">
    <source>
        <dbReference type="ARBA" id="ARBA00022490"/>
    </source>
</evidence>
<dbReference type="GO" id="GO:0005737">
    <property type="term" value="C:cytoplasm"/>
    <property type="evidence" value="ECO:0007669"/>
    <property type="project" value="UniProtKB-SubCell"/>
</dbReference>
<evidence type="ECO:0000256" key="6">
    <source>
        <dbReference type="ARBA" id="ARBA00022984"/>
    </source>
</evidence>
<keyword evidence="4 10" id="KW-0378">Hydrolase</keyword>
<protein>
    <recommendedName>
        <fullName evidence="10">Beta-hexosaminidase</fullName>
        <ecNumber evidence="10">3.2.1.52</ecNumber>
    </recommendedName>
    <alternativeName>
        <fullName evidence="10">Beta-N-acetylhexosaminidase</fullName>
    </alternativeName>
    <alternativeName>
        <fullName evidence="10">N-acetyl-beta-glucosaminidase</fullName>
    </alternativeName>
</protein>
<feature type="binding site" evidence="10">
    <location>
        <position position="147"/>
    </location>
    <ligand>
        <name>substrate</name>
    </ligand>
</feature>
<dbReference type="InterPro" id="IPR036962">
    <property type="entry name" value="Glyco_hydro_3_N_sf"/>
</dbReference>
<dbReference type="UniPathway" id="UPA00544"/>
<comment type="similarity">
    <text evidence="10">Belongs to the glycosyl hydrolase 3 family. NagZ subfamily.</text>
</comment>
<dbReference type="Pfam" id="PF00933">
    <property type="entry name" value="Glyco_hydro_3"/>
    <property type="match status" value="1"/>
</dbReference>
<evidence type="ECO:0000256" key="9">
    <source>
        <dbReference type="ARBA" id="ARBA00023316"/>
    </source>
</evidence>
<gene>
    <name evidence="10 12" type="primary">nagZ</name>
    <name evidence="12" type="ORF">HQN59_14425</name>
</gene>
<dbReference type="GO" id="GO:0008360">
    <property type="term" value="P:regulation of cell shape"/>
    <property type="evidence" value="ECO:0007669"/>
    <property type="project" value="UniProtKB-KW"/>
</dbReference>
<proteinExistence type="inferred from homology"/>
<keyword evidence="5 10" id="KW-0133">Cell shape</keyword>
<dbReference type="PANTHER" id="PTHR30480">
    <property type="entry name" value="BETA-HEXOSAMINIDASE-RELATED"/>
    <property type="match status" value="1"/>
</dbReference>
<dbReference type="GO" id="GO:0051301">
    <property type="term" value="P:cell division"/>
    <property type="evidence" value="ECO:0007669"/>
    <property type="project" value="UniProtKB-KW"/>
</dbReference>
<dbReference type="RefSeq" id="WP_176069800.1">
    <property type="nucleotide sequence ID" value="NZ_JABWMJ010000006.1"/>
</dbReference>
<dbReference type="PANTHER" id="PTHR30480:SF13">
    <property type="entry name" value="BETA-HEXOSAMINIDASE"/>
    <property type="match status" value="1"/>
</dbReference>
<keyword evidence="13" id="KW-1185">Reference proteome</keyword>
<dbReference type="GO" id="GO:0004563">
    <property type="term" value="F:beta-N-acetylhexosaminidase activity"/>
    <property type="evidence" value="ECO:0007669"/>
    <property type="project" value="UniProtKB-UniRule"/>
</dbReference>
<feature type="site" description="Important for catalytic activity" evidence="10">
    <location>
        <position position="188"/>
    </location>
</feature>
<reference evidence="12 13" key="1">
    <citation type="submission" date="2020-06" db="EMBL/GenBank/DDBJ databases">
        <title>Schlegella sp. ID0723 isolated from air conditioner.</title>
        <authorList>
            <person name="Kim D.Y."/>
            <person name="Kim D.-U."/>
        </authorList>
    </citation>
    <scope>NUCLEOTIDE SEQUENCE [LARGE SCALE GENOMIC DNA]</scope>
    <source>
        <strain evidence="12 13">ID0723</strain>
    </source>
</reference>
<dbReference type="InterPro" id="IPR017853">
    <property type="entry name" value="GH"/>
</dbReference>
<evidence type="ECO:0000256" key="10">
    <source>
        <dbReference type="HAMAP-Rule" id="MF_00364"/>
    </source>
</evidence>
<comment type="subcellular location">
    <subcellularLocation>
        <location evidence="10">Cytoplasm</location>
    </subcellularLocation>
</comment>
<keyword evidence="7 10" id="KW-0326">Glycosidase</keyword>
<feature type="domain" description="Glycoside hydrolase family 3 N-terminal" evidence="11">
    <location>
        <begin position="15"/>
        <end position="313"/>
    </location>
</feature>
<keyword evidence="9 10" id="KW-0961">Cell wall biogenesis/degradation</keyword>
<dbReference type="AlphaFoldDB" id="A0A7Y6NPH0"/>
<feature type="binding site" evidence="10">
    <location>
        <position position="72"/>
    </location>
    <ligand>
        <name>substrate</name>
    </ligand>
</feature>
<dbReference type="InterPro" id="IPR050226">
    <property type="entry name" value="NagZ_Beta-hexosaminidase"/>
</dbReference>
<evidence type="ECO:0000313" key="13">
    <source>
        <dbReference type="Proteomes" id="UP000529637"/>
    </source>
</evidence>
<evidence type="ECO:0000256" key="3">
    <source>
        <dbReference type="ARBA" id="ARBA00022618"/>
    </source>
</evidence>
<comment type="caution">
    <text evidence="12">The sequence shown here is derived from an EMBL/GenBank/DDBJ whole genome shotgun (WGS) entry which is preliminary data.</text>
</comment>
<organism evidence="12 13">
    <name type="scientific">Piscinibacter koreensis</name>
    <dbReference type="NCBI Taxonomy" id="2742824"/>
    <lineage>
        <taxon>Bacteria</taxon>
        <taxon>Pseudomonadati</taxon>
        <taxon>Pseudomonadota</taxon>
        <taxon>Betaproteobacteria</taxon>
        <taxon>Burkholderiales</taxon>
        <taxon>Sphaerotilaceae</taxon>
        <taxon>Piscinibacter</taxon>
    </lineage>
</organism>
<dbReference type="HAMAP" id="MF_00364">
    <property type="entry name" value="NagZ"/>
    <property type="match status" value="1"/>
</dbReference>
<evidence type="ECO:0000313" key="12">
    <source>
        <dbReference type="EMBL" id="NUZ06957.1"/>
    </source>
</evidence>
<keyword evidence="3 10" id="KW-0132">Cell division</keyword>
<evidence type="ECO:0000256" key="1">
    <source>
        <dbReference type="ARBA" id="ARBA00001231"/>
    </source>
</evidence>
<dbReference type="Gene3D" id="3.20.20.300">
    <property type="entry name" value="Glycoside hydrolase, family 3, N-terminal domain"/>
    <property type="match status" value="1"/>
</dbReference>
<feature type="binding site" evidence="10">
    <location>
        <begin position="177"/>
        <end position="178"/>
    </location>
    <ligand>
        <name>substrate</name>
    </ligand>
</feature>
<name>A0A7Y6NPH0_9BURK</name>
<feature type="binding site" evidence="10">
    <location>
        <position position="64"/>
    </location>
    <ligand>
        <name>substrate</name>
    </ligand>
</feature>
<feature type="active site" description="Proton donor/acceptor" evidence="10">
    <location>
        <position position="190"/>
    </location>
</feature>
<keyword evidence="8 10" id="KW-0131">Cell cycle</keyword>
<evidence type="ECO:0000259" key="11">
    <source>
        <dbReference type="Pfam" id="PF00933"/>
    </source>
</evidence>
<dbReference type="InterPro" id="IPR022956">
    <property type="entry name" value="Beta_hexosaminidase_bac"/>
</dbReference>